<dbReference type="InterPro" id="IPR003961">
    <property type="entry name" value="FN3_dom"/>
</dbReference>
<dbReference type="AlphaFoldDB" id="A0A7W6CHH3"/>
<gene>
    <name evidence="3" type="ORF">GGR38_002878</name>
</gene>
<dbReference type="Proteomes" id="UP000548867">
    <property type="component" value="Unassembled WGS sequence"/>
</dbReference>
<proteinExistence type="predicted"/>
<feature type="compositionally biased region" description="Basic and acidic residues" evidence="1">
    <location>
        <begin position="1"/>
        <end position="10"/>
    </location>
</feature>
<comment type="caution">
    <text evidence="3">The sequence shown here is derived from an EMBL/GenBank/DDBJ whole genome shotgun (WGS) entry which is preliminary data.</text>
</comment>
<dbReference type="InterPro" id="IPR036116">
    <property type="entry name" value="FN3_sf"/>
</dbReference>
<protein>
    <recommendedName>
        <fullName evidence="2">Fibronectin type-III domain-containing protein</fullName>
    </recommendedName>
</protein>
<feature type="domain" description="Fibronectin type-III" evidence="2">
    <location>
        <begin position="100"/>
        <end position="193"/>
    </location>
</feature>
<dbReference type="InterPro" id="IPR013783">
    <property type="entry name" value="Ig-like_fold"/>
</dbReference>
<accession>A0A7W6CHH3</accession>
<evidence type="ECO:0000313" key="3">
    <source>
        <dbReference type="EMBL" id="MBB3955922.1"/>
    </source>
</evidence>
<dbReference type="Gene3D" id="2.60.40.10">
    <property type="entry name" value="Immunoglobulins"/>
    <property type="match status" value="1"/>
</dbReference>
<dbReference type="CDD" id="cd00063">
    <property type="entry name" value="FN3"/>
    <property type="match status" value="1"/>
</dbReference>
<organism evidence="3 4">
    <name type="scientific">Novosphingobium sediminicola</name>
    <dbReference type="NCBI Taxonomy" id="563162"/>
    <lineage>
        <taxon>Bacteria</taxon>
        <taxon>Pseudomonadati</taxon>
        <taxon>Pseudomonadota</taxon>
        <taxon>Alphaproteobacteria</taxon>
        <taxon>Sphingomonadales</taxon>
        <taxon>Sphingomonadaceae</taxon>
        <taxon>Novosphingobium</taxon>
    </lineage>
</organism>
<reference evidence="3 4" key="1">
    <citation type="submission" date="2020-08" db="EMBL/GenBank/DDBJ databases">
        <title>Genomic Encyclopedia of Type Strains, Phase IV (KMG-IV): sequencing the most valuable type-strain genomes for metagenomic binning, comparative biology and taxonomic classification.</title>
        <authorList>
            <person name="Goeker M."/>
        </authorList>
    </citation>
    <scope>NUCLEOTIDE SEQUENCE [LARGE SCALE GENOMIC DNA]</scope>
    <source>
        <strain evidence="3 4">DSM 27057</strain>
    </source>
</reference>
<evidence type="ECO:0000256" key="1">
    <source>
        <dbReference type="SAM" id="MobiDB-lite"/>
    </source>
</evidence>
<dbReference type="SUPFAM" id="SSF49265">
    <property type="entry name" value="Fibronectin type III"/>
    <property type="match status" value="1"/>
</dbReference>
<name>A0A7W6CHH3_9SPHN</name>
<feature type="region of interest" description="Disordered" evidence="1">
    <location>
        <begin position="1"/>
        <end position="20"/>
    </location>
</feature>
<dbReference type="PROSITE" id="PS50853">
    <property type="entry name" value="FN3"/>
    <property type="match status" value="1"/>
</dbReference>
<dbReference type="EMBL" id="JACIDX010000010">
    <property type="protein sequence ID" value="MBB3955922.1"/>
    <property type="molecule type" value="Genomic_DNA"/>
</dbReference>
<dbReference type="RefSeq" id="WP_183626618.1">
    <property type="nucleotide sequence ID" value="NZ_JACIDX010000010.1"/>
</dbReference>
<evidence type="ECO:0000313" key="4">
    <source>
        <dbReference type="Proteomes" id="UP000548867"/>
    </source>
</evidence>
<sequence length="883" mass="91762">MSASDFERGKRAGRIRATPRAKSVGVSNSAGIVHTIQRMLGSASTLSLATGTNVNLFAQGADIFAYTAISYGESQTAVVREVLGAVAVEYPITLTVSAGPPSIPRNISLSSGNNSCTVNANPPASNGGSAVTGYDIYRGTTVGAETLLATNVSLPYADNTVSTGNVYFYRVAARNVYGPGPQSVSRGVLILQALSTAKYDGDSRTASMGGFAVASSTATAQGGFGTAYNMAGFIQAMCNNRWLIDQGYNHGVGASTTLAQKYRDQTTSITTSGNPAGDVTGQARDYYYSYNSDGKATVLTQTGQHIITCSASVNDVGYPYYNTPQTAWNTLRTMADIADAYGTAGKCWYVGTEFPRGDSCFPMESKAVSGGTCTATNTTNFVDGESFGAVGVVGVFASGSPRPLVKVASAPGQDQYTVTSGGVYTFGGTAPTTVYLTYNASPSGGRIATYDHLRIVNEWVQSSAANFVSTVNGVYYGIPGLRYNRPWVRVADTWSQVLDTSSGTAYLPQKGLYDNLQLHGNQLCAYKVAAAFKATVDADYANSPTLDQRPTRNNWYAARGTGSGTAFSGTLPPTMRTGFTGTAAPTLISINGAPIGQANTSTGAITGTGITSGSLDFATGVWAITFTAATSMPANAQLWFEQDIGNYNLTTMAEGTIGRNMVMNGLMDPTAAVGTNLTTTTGTSSISTVAASGIPYGWSLSNTAMQTAITAGTATVTVANETDADGFPRFVVEASGSAAAATGLQVNSGNVNTVAARMAAGDWLTAGGRVRYAKHSTIGRYYGTTGVTLAGVQSTSAITIQAQSVTSLLTRIIDGGTGMFIDDSLLDAAGGAFDFYRITPRLDTTGSSLGGTQCYAQTSTQATTPFAYRMGLGRMQARRRNDV</sequence>
<keyword evidence="4" id="KW-1185">Reference proteome</keyword>
<evidence type="ECO:0000259" key="2">
    <source>
        <dbReference type="PROSITE" id="PS50853"/>
    </source>
</evidence>